<feature type="compositionally biased region" description="Low complexity" evidence="6">
    <location>
        <begin position="935"/>
        <end position="949"/>
    </location>
</feature>
<feature type="compositionally biased region" description="Polar residues" evidence="6">
    <location>
        <begin position="1532"/>
        <end position="1541"/>
    </location>
</feature>
<evidence type="ECO:0000256" key="2">
    <source>
        <dbReference type="ARBA" id="ARBA00010992"/>
    </source>
</evidence>
<feature type="compositionally biased region" description="Basic and acidic residues" evidence="6">
    <location>
        <begin position="952"/>
        <end position="967"/>
    </location>
</feature>
<feature type="transmembrane region" description="Helical" evidence="7">
    <location>
        <begin position="362"/>
        <end position="381"/>
    </location>
</feature>
<gene>
    <name evidence="10" type="ORF">DDE83_003491</name>
</gene>
<dbReference type="InterPro" id="IPR008271">
    <property type="entry name" value="Ser/Thr_kinase_AS"/>
</dbReference>
<dbReference type="InterPro" id="IPR011009">
    <property type="entry name" value="Kinase-like_dom_sf"/>
</dbReference>
<reference evidence="11" key="1">
    <citation type="submission" date="2018-05" db="EMBL/GenBank/DDBJ databases">
        <title>Draft genome sequence of Stemphylium lycopersici strain CIDEFI 213.</title>
        <authorList>
            <person name="Medina R."/>
            <person name="Franco M.E.E."/>
            <person name="Lucentini C.G."/>
            <person name="Saparrat M.C.N."/>
            <person name="Balatti P.A."/>
        </authorList>
    </citation>
    <scope>NUCLEOTIDE SEQUENCE [LARGE SCALE GENOMIC DNA]</scope>
    <source>
        <strain evidence="11">CIDEFI 213</strain>
    </source>
</reference>
<keyword evidence="11" id="KW-1185">Reference proteome</keyword>
<feature type="transmembrane region" description="Helical" evidence="7">
    <location>
        <begin position="141"/>
        <end position="163"/>
    </location>
</feature>
<dbReference type="Gene3D" id="1.20.1250.20">
    <property type="entry name" value="MFS general substrate transporter like domains"/>
    <property type="match status" value="1"/>
</dbReference>
<evidence type="ECO:0000256" key="7">
    <source>
        <dbReference type="SAM" id="Phobius"/>
    </source>
</evidence>
<dbReference type="InterPro" id="IPR005828">
    <property type="entry name" value="MFS_sugar_transport-like"/>
</dbReference>
<evidence type="ECO:0000313" key="10">
    <source>
        <dbReference type="EMBL" id="RAR13106.1"/>
    </source>
</evidence>
<dbReference type="PROSITE" id="PS00108">
    <property type="entry name" value="PROTEIN_KINASE_ST"/>
    <property type="match status" value="1"/>
</dbReference>
<feature type="transmembrane region" description="Helical" evidence="7">
    <location>
        <begin position="86"/>
        <end position="109"/>
    </location>
</feature>
<keyword evidence="5 7" id="KW-0472">Membrane</keyword>
<evidence type="ECO:0000259" key="9">
    <source>
        <dbReference type="PROSITE" id="PS50850"/>
    </source>
</evidence>
<dbReference type="Gene3D" id="1.10.510.10">
    <property type="entry name" value="Transferase(Phosphotransferase) domain 1"/>
    <property type="match status" value="1"/>
</dbReference>
<dbReference type="SUPFAM" id="SSF56112">
    <property type="entry name" value="Protein kinase-like (PK-like)"/>
    <property type="match status" value="1"/>
</dbReference>
<dbReference type="GO" id="GO:0016020">
    <property type="term" value="C:membrane"/>
    <property type="evidence" value="ECO:0007669"/>
    <property type="project" value="UniProtKB-SubCell"/>
</dbReference>
<comment type="similarity">
    <text evidence="2">Belongs to the major facilitator superfamily. Sugar transporter (TC 2.A.1.1) family.</text>
</comment>
<evidence type="ECO:0000256" key="1">
    <source>
        <dbReference type="ARBA" id="ARBA00004141"/>
    </source>
</evidence>
<evidence type="ECO:0000256" key="4">
    <source>
        <dbReference type="ARBA" id="ARBA00022989"/>
    </source>
</evidence>
<proteinExistence type="inferred from homology"/>
<name>A0A364N761_STELY</name>
<dbReference type="SUPFAM" id="SSF103473">
    <property type="entry name" value="MFS general substrate transporter"/>
    <property type="match status" value="1"/>
</dbReference>
<dbReference type="SMART" id="SM00220">
    <property type="entry name" value="S_TKc"/>
    <property type="match status" value="1"/>
</dbReference>
<feature type="transmembrane region" description="Helical" evidence="7">
    <location>
        <begin position="210"/>
        <end position="227"/>
    </location>
</feature>
<dbReference type="InterPro" id="IPR036259">
    <property type="entry name" value="MFS_trans_sf"/>
</dbReference>
<feature type="compositionally biased region" description="Low complexity" evidence="6">
    <location>
        <begin position="1473"/>
        <end position="1486"/>
    </location>
</feature>
<feature type="domain" description="Major facilitator superfamily (MFS) profile" evidence="9">
    <location>
        <begin position="48"/>
        <end position="484"/>
    </location>
</feature>
<dbReference type="GO" id="GO:0004672">
    <property type="term" value="F:protein kinase activity"/>
    <property type="evidence" value="ECO:0007669"/>
    <property type="project" value="InterPro"/>
</dbReference>
<dbReference type="PANTHER" id="PTHR48022">
    <property type="entry name" value="PLASTIDIC GLUCOSE TRANSPORTER 4"/>
    <property type="match status" value="1"/>
</dbReference>
<dbReference type="Pfam" id="PF00069">
    <property type="entry name" value="Pkinase"/>
    <property type="match status" value="1"/>
</dbReference>
<keyword evidence="10" id="KW-0808">Transferase</keyword>
<feature type="domain" description="Protein kinase" evidence="8">
    <location>
        <begin position="1045"/>
        <end position="1333"/>
    </location>
</feature>
<feature type="transmembrane region" description="Helical" evidence="7">
    <location>
        <begin position="296"/>
        <end position="318"/>
    </location>
</feature>
<feature type="region of interest" description="Disordered" evidence="6">
    <location>
        <begin position="997"/>
        <end position="1016"/>
    </location>
</feature>
<evidence type="ECO:0000256" key="3">
    <source>
        <dbReference type="ARBA" id="ARBA00022692"/>
    </source>
</evidence>
<comment type="caution">
    <text evidence="10">The sequence shown here is derived from an EMBL/GenBank/DDBJ whole genome shotgun (WGS) entry which is preliminary data.</text>
</comment>
<evidence type="ECO:0000256" key="6">
    <source>
        <dbReference type="SAM" id="MobiDB-lite"/>
    </source>
</evidence>
<protein>
    <submittedName>
        <fullName evidence="10">Calcium/calmodulin-dependent protein kinase type 2</fullName>
    </submittedName>
</protein>
<feature type="region of interest" description="Disordered" evidence="6">
    <location>
        <begin position="920"/>
        <end position="987"/>
    </location>
</feature>
<dbReference type="Pfam" id="PF00083">
    <property type="entry name" value="Sugar_tr"/>
    <property type="match status" value="1"/>
</dbReference>
<dbReference type="Gene3D" id="3.30.200.20">
    <property type="entry name" value="Phosphorylase Kinase, domain 1"/>
    <property type="match status" value="1"/>
</dbReference>
<dbReference type="InterPro" id="IPR046341">
    <property type="entry name" value="SET_dom_sf"/>
</dbReference>
<dbReference type="InterPro" id="IPR020846">
    <property type="entry name" value="MFS_dom"/>
</dbReference>
<feature type="transmembrane region" description="Helical" evidence="7">
    <location>
        <begin position="45"/>
        <end position="66"/>
    </location>
</feature>
<feature type="transmembrane region" description="Helical" evidence="7">
    <location>
        <begin position="459"/>
        <end position="480"/>
    </location>
</feature>
<dbReference type="InterPro" id="IPR000719">
    <property type="entry name" value="Prot_kinase_dom"/>
</dbReference>
<accession>A0A364N761</accession>
<comment type="subcellular location">
    <subcellularLocation>
        <location evidence="1">Membrane</location>
        <topology evidence="1">Multi-pass membrane protein</topology>
    </subcellularLocation>
</comment>
<dbReference type="Gene3D" id="6.10.140.2220">
    <property type="match status" value="1"/>
</dbReference>
<feature type="region of interest" description="Disordered" evidence="6">
    <location>
        <begin position="1395"/>
        <end position="1541"/>
    </location>
</feature>
<feature type="transmembrane region" description="Helical" evidence="7">
    <location>
        <begin position="393"/>
        <end position="410"/>
    </location>
</feature>
<keyword evidence="3 7" id="KW-0812">Transmembrane</keyword>
<dbReference type="PROSITE" id="PS50850">
    <property type="entry name" value="MFS"/>
    <property type="match status" value="1"/>
</dbReference>
<dbReference type="EMBL" id="QGDH01000040">
    <property type="protein sequence ID" value="RAR13106.1"/>
    <property type="molecule type" value="Genomic_DNA"/>
</dbReference>
<feature type="transmembrane region" description="Helical" evidence="7">
    <location>
        <begin position="175"/>
        <end position="198"/>
    </location>
</feature>
<evidence type="ECO:0000313" key="11">
    <source>
        <dbReference type="Proteomes" id="UP000249619"/>
    </source>
</evidence>
<keyword evidence="10" id="KW-0418">Kinase</keyword>
<dbReference type="SUPFAM" id="SSF82199">
    <property type="entry name" value="SET domain"/>
    <property type="match status" value="1"/>
</dbReference>
<sequence>MGISFRPPKTTQKVIPIKPPKGHFFFAGRAFERVQWWSRPNLRKLYIYIVILILTNTANGFDGSMMNGLQSLNYWQDYFGEPRGAMLGFFNASMSLGSLIGLFFTPYLIDWRGRKVGVAMGCVIMLLAVGLQTGAQNIGMFIAARLILGFGDSIVLGSAPLLIAEIAHPQDRAILVTLSGASYHSGAFIASWVTYGTLQLKSDWSWRLPSLLQSICSLVILVFIPLMPESPRWLCNKDRHSDALAVFAHWHGEGDENDAFVQLEYAEVRAAIAFDKQQDCTNWSDFLKTKGNRKRITIITAIGFFSQWSGNGLISYYLKYVMDNVGLTDPSTQLGINGGMKTLALCENFLFAFLVDKLGRRPIYLISTIGTFVMFNAFTIISARYNAEPRAPLGKGFIVSIFFYGIFYDIKSGIMAGYTTEILPYGLRAKGFTWLNFCVTAALFFNQFVNGIALDAIAWRYYICYCVFLAFEIGVIYFCIVETRYTPMEEIAKFFDGDDGVDVGEAALADVKENGDGVGGKDVAVSQIEVVNALTCAANRIDTATMDITESDSSVPVASDSVFSLSRPSSASSIHPADTPKDLPAGAPESSLFQVRHTPTAGRAVFATQDIPKGTLLWRSEDLTLNVLLREYRREVCGQCFSYDYGRDLSIRDKTVGFAFCSDTCQEKWREEQGEVGVEAWIAVEDLVRKRSKEDSDMVDGDLPRPKVKEINEAWENVAAQAALIRTAREGERANAAGDTSAMPITKQHKKALSKALQRHIAPDVMSFCVSGIIWRHLHPEQWERVQALANDKTPYHSSDDLDAFTRTYLHLLAILPLSLLPHVTAETLLTLSQRDSHNSFGIRSLEDEGSEFFGYGCWPAASYFNHSCGPNVEKNREGRQATGIPREICLFSTSSSPRARKKMGLPVIENFLRHGKQARHNAEPTTNVSNVHAQSQQQQRYNQQQQQQHPDPVHHGITEPNMEHKPLQNHAAPHGDFSVGAGAGDNRNIAAQAGDAAAHAVGDNHKKQAAAKGAGVDPSVLERIVAEEREAKGKLPRYPGLERWTLLEKMGDGAFSNVYRARDTTGQWGEVAIKVVRKFEMNSQQRANILKEVQIMRQLDHPNIVKLIDFSESRQYYYIVLELCPGGELFHQIVRLTYFSEDLSRHTIIQVAKALQYLHEEAGVVHRDIKPENLLFYPTPFIPTRNPKPRGPDDEDKADEGEFVKGVGAGGIGLIKIADFGLSKVVWDTQTMTPCGTVGYTAPEIVKDERYSKSVDMWALGCVLYTLLCGFPPFYDESIQTLTEKVARGQYTFLSPWWDDISKSAQDLVSHLLTVDPEKRYDINQFLNHPWIREADEPTYSAYDAPPLATPAARKERLQPDFSHLESPGARRMDFRSPGAVNLREVFDVSYAVHRQEEEGKRKKQFKQGYRGAGGMNSLNALDENEDDDEYAAESVPYDAASQHPPAKLPKSQGADVSGMEHKMRNTTLSSAAQARQQQAAPQQRGYGQHSPAVAAAAKRQVKNKGAFELNMDTSSILGRRAKKGPEPSGLRNNISVGGT</sequence>
<organism evidence="10 11">
    <name type="scientific">Stemphylium lycopersici</name>
    <name type="common">Tomato gray leaf spot disease fungus</name>
    <name type="synonym">Thyrospora lycopersici</name>
    <dbReference type="NCBI Taxonomy" id="183478"/>
    <lineage>
        <taxon>Eukaryota</taxon>
        <taxon>Fungi</taxon>
        <taxon>Dikarya</taxon>
        <taxon>Ascomycota</taxon>
        <taxon>Pezizomycotina</taxon>
        <taxon>Dothideomycetes</taxon>
        <taxon>Pleosporomycetidae</taxon>
        <taxon>Pleosporales</taxon>
        <taxon>Pleosporineae</taxon>
        <taxon>Pleosporaceae</taxon>
        <taxon>Stemphylium</taxon>
    </lineage>
</organism>
<dbReference type="PROSITE" id="PS50011">
    <property type="entry name" value="PROTEIN_KINASE_DOM"/>
    <property type="match status" value="1"/>
</dbReference>
<dbReference type="PANTHER" id="PTHR48022:SF63">
    <property type="entry name" value="TRANSPORTER, PUTATIVE-RELATED"/>
    <property type="match status" value="1"/>
</dbReference>
<feature type="transmembrane region" description="Helical" evidence="7">
    <location>
        <begin position="431"/>
        <end position="453"/>
    </location>
</feature>
<dbReference type="FunFam" id="1.20.1250.20:FF:000117">
    <property type="entry name" value="MFS hexose transporter"/>
    <property type="match status" value="1"/>
</dbReference>
<dbReference type="CDD" id="cd14096">
    <property type="entry name" value="STKc_RCK1-like"/>
    <property type="match status" value="1"/>
</dbReference>
<evidence type="ECO:0000256" key="5">
    <source>
        <dbReference type="ARBA" id="ARBA00023136"/>
    </source>
</evidence>
<evidence type="ECO:0000259" key="8">
    <source>
        <dbReference type="PROSITE" id="PS50011"/>
    </source>
</evidence>
<dbReference type="STRING" id="183478.A0A364N761"/>
<dbReference type="Gene3D" id="2.170.270.10">
    <property type="entry name" value="SET domain"/>
    <property type="match status" value="2"/>
</dbReference>
<feature type="compositionally biased region" description="Polar residues" evidence="6">
    <location>
        <begin position="924"/>
        <end position="934"/>
    </location>
</feature>
<dbReference type="Proteomes" id="UP000249619">
    <property type="component" value="Unassembled WGS sequence"/>
</dbReference>
<dbReference type="FunFam" id="3.30.200.20:FF:000425">
    <property type="entry name" value="Putative calcium/calmodulin-dependent protein kinase"/>
    <property type="match status" value="1"/>
</dbReference>
<dbReference type="GO" id="GO:0005524">
    <property type="term" value="F:ATP binding"/>
    <property type="evidence" value="ECO:0007669"/>
    <property type="project" value="InterPro"/>
</dbReference>
<feature type="transmembrane region" description="Helical" evidence="7">
    <location>
        <begin position="116"/>
        <end position="135"/>
    </location>
</feature>
<keyword evidence="4 7" id="KW-1133">Transmembrane helix</keyword>
<feature type="compositionally biased region" description="Acidic residues" evidence="6">
    <location>
        <begin position="1424"/>
        <end position="1433"/>
    </location>
</feature>
<dbReference type="InterPro" id="IPR050360">
    <property type="entry name" value="MFS_Sugar_Transporters"/>
</dbReference>
<dbReference type="GO" id="GO:0005351">
    <property type="term" value="F:carbohydrate:proton symporter activity"/>
    <property type="evidence" value="ECO:0007669"/>
    <property type="project" value="TreeGrafter"/>
</dbReference>